<dbReference type="EMBL" id="FUZF01000003">
    <property type="protein sequence ID" value="SKB52246.1"/>
    <property type="molecule type" value="Genomic_DNA"/>
</dbReference>
<keyword evidence="3 8" id="KW-1134">Transmembrane beta strand</keyword>
<evidence type="ECO:0000256" key="6">
    <source>
        <dbReference type="ARBA" id="ARBA00023136"/>
    </source>
</evidence>
<feature type="domain" description="Secretin/TonB short N-terminal" evidence="10">
    <location>
        <begin position="66"/>
        <end position="117"/>
    </location>
</feature>
<dbReference type="SMART" id="SM00965">
    <property type="entry name" value="STN"/>
    <property type="match status" value="1"/>
</dbReference>
<dbReference type="PANTHER" id="PTHR30069">
    <property type="entry name" value="TONB-DEPENDENT OUTER MEMBRANE RECEPTOR"/>
    <property type="match status" value="1"/>
</dbReference>
<evidence type="ECO:0000256" key="3">
    <source>
        <dbReference type="ARBA" id="ARBA00022452"/>
    </source>
</evidence>
<keyword evidence="12" id="KW-1185">Reference proteome</keyword>
<dbReference type="AlphaFoldDB" id="A0A1T5BYN9"/>
<keyword evidence="7 8" id="KW-0998">Cell outer membrane</keyword>
<keyword evidence="4 8" id="KW-0812">Transmembrane</keyword>
<feature type="signal peptide" evidence="9">
    <location>
        <begin position="1"/>
        <end position="31"/>
    </location>
</feature>
<evidence type="ECO:0000256" key="8">
    <source>
        <dbReference type="PROSITE-ProRule" id="PRU01360"/>
    </source>
</evidence>
<dbReference type="InterPro" id="IPR023997">
    <property type="entry name" value="TonB-dep_OMP_SusC/RagA_CS"/>
</dbReference>
<evidence type="ECO:0000256" key="9">
    <source>
        <dbReference type="SAM" id="SignalP"/>
    </source>
</evidence>
<name>A0A1T5BYN9_9SPHI</name>
<dbReference type="SUPFAM" id="SSF49464">
    <property type="entry name" value="Carboxypeptidase regulatory domain-like"/>
    <property type="match status" value="1"/>
</dbReference>
<dbReference type="NCBIfam" id="TIGR04057">
    <property type="entry name" value="SusC_RagA_signa"/>
    <property type="match status" value="1"/>
</dbReference>
<gene>
    <name evidence="11" type="ORF">SAMN05660841_00925</name>
</gene>
<dbReference type="Gene3D" id="2.40.170.20">
    <property type="entry name" value="TonB-dependent receptor, beta-barrel domain"/>
    <property type="match status" value="1"/>
</dbReference>
<dbReference type="Proteomes" id="UP000190150">
    <property type="component" value="Unassembled WGS sequence"/>
</dbReference>
<dbReference type="InterPro" id="IPR008969">
    <property type="entry name" value="CarboxyPept-like_regulatory"/>
</dbReference>
<evidence type="ECO:0000256" key="7">
    <source>
        <dbReference type="ARBA" id="ARBA00023237"/>
    </source>
</evidence>
<dbReference type="InterPro" id="IPR011662">
    <property type="entry name" value="Secretin/TonB_short_N"/>
</dbReference>
<dbReference type="Gene3D" id="3.55.50.30">
    <property type="match status" value="1"/>
</dbReference>
<comment type="similarity">
    <text evidence="8">Belongs to the TonB-dependent receptor family.</text>
</comment>
<dbReference type="OrthoDB" id="9768177at2"/>
<dbReference type="InterPro" id="IPR037066">
    <property type="entry name" value="Plug_dom_sf"/>
</dbReference>
<dbReference type="Pfam" id="PF07660">
    <property type="entry name" value="STN"/>
    <property type="match status" value="1"/>
</dbReference>
<accession>A0A1T5BYN9</accession>
<dbReference type="GO" id="GO:0015344">
    <property type="term" value="F:siderophore uptake transmembrane transporter activity"/>
    <property type="evidence" value="ECO:0007669"/>
    <property type="project" value="TreeGrafter"/>
</dbReference>
<dbReference type="RefSeq" id="WP_079641665.1">
    <property type="nucleotide sequence ID" value="NZ_FUZF01000003.1"/>
</dbReference>
<dbReference type="GO" id="GO:0044718">
    <property type="term" value="P:siderophore transmembrane transport"/>
    <property type="evidence" value="ECO:0007669"/>
    <property type="project" value="TreeGrafter"/>
</dbReference>
<evidence type="ECO:0000313" key="11">
    <source>
        <dbReference type="EMBL" id="SKB52246.1"/>
    </source>
</evidence>
<comment type="subcellular location">
    <subcellularLocation>
        <location evidence="1 8">Cell outer membrane</location>
        <topology evidence="1 8">Multi-pass membrane protein</topology>
    </subcellularLocation>
</comment>
<dbReference type="InterPro" id="IPR023996">
    <property type="entry name" value="TonB-dep_OMP_SusC/RagA"/>
</dbReference>
<keyword evidence="2 8" id="KW-0813">Transport</keyword>
<sequence length="1131" mass="125779">MKYNQKKERWNKNLSSALWAMKTKVFPVAMAFTLVSFQGDAQIVNIRENQIRMEKLIKEIQKQTGYNFLYDDQLLEHQGVKSISIDGLSVAKALDMALAGTDITYVIKDKSIVLKKKKVAISSSAANNIVQEAVVSGVLRNDQGNTIAGSTIRNTRTGAVVTTNTEGKFSIAAKSDDVLEFSFLGYQKGQYKVKEVNKPITMTLSVAVNELTDVVVVGYGSQQKKVVTGAINTIKGEELSKSPAVNISNTLMGRAPGLSSTMISGAPDRDRAAIKIRGMGEALIVIDGVAREGQGLIGMEMDKLDPNAIESVTVLKDASAAVYGTRGANGVILITTKKGFRDRLDINYAGQFGIQQSTRLPKFLDSYNYALLNNEMYDNDIADRGNSPRRKYTAEELQKFLNGSDPDRYPNTDWYGDVLDKTALLHKHNVNVGGGGKNARYFLSGSFTDQNGLMKTSEMKRYGIVSNTDYDVTPNTNLSVSLNYITETSDNPASHPEDIFGRLASLGSVMPSHFSNGLYAYSGYAGNPITDVMAESGYKRNTRNVFTGSFGLTQKIPFVPGLSAGAFVAVDRNSSFQKSFAIPFPQYTLADTKDEYTLQNGTEKARMEQSYNQNNNVNVQLKLNYKRHFGQHNIDAMALYEQNEFKSDVFSAERSNFPVSSLDQLFLGDIKTQKNLGSASENARRSVVGRVQYNYDQRYVVEGSFRYDSSPYYPKGKRNGFFPALSAAWNISEEDFFKERFAFVDNLKLRSSFGRLGNDGGNLYTYFYNYALIPAGYVFGTSDNISPLARISNLTVPNTNITWEKVDAFDVGIDATLWNGKLGFEVDYYNKNKFDILRSRNYDVPLTFGINPALQNFAKERYYGYEASVSHRNTIGNVRVNARLNMTYTKSTAVDYGENDAVLPGLRQEGSTIGMSRILKADGIFRNQEDADKWAKYLNSPNGSPITPKAGDIRYVDMNGDGVVELYSGSPDRAFEAIYIYPPTVYGLNLGASWKGLSLDAFFQASTDVYINYKPGDDLANFYELHLDRWTPENLDASYPRLLSNHENNKLPSTFYVKNGNYLKLRTAQVAYDFPKDWIKRAGIKSLGINFQGQNLFTISASKRFDPESTGASANLYPPQRIYTLGLRVGI</sequence>
<protein>
    <submittedName>
        <fullName evidence="11">TonB-linked outer membrane protein, SusC/RagA family</fullName>
    </submittedName>
</protein>
<dbReference type="PANTHER" id="PTHR30069:SF29">
    <property type="entry name" value="HEMOGLOBIN AND HEMOGLOBIN-HAPTOGLOBIN-BINDING PROTEIN 1-RELATED"/>
    <property type="match status" value="1"/>
</dbReference>
<evidence type="ECO:0000256" key="5">
    <source>
        <dbReference type="ARBA" id="ARBA00022729"/>
    </source>
</evidence>
<dbReference type="GO" id="GO:0009279">
    <property type="term" value="C:cell outer membrane"/>
    <property type="evidence" value="ECO:0007669"/>
    <property type="project" value="UniProtKB-SubCell"/>
</dbReference>
<organism evidence="11 12">
    <name type="scientific">Sphingobacterium nematocida</name>
    <dbReference type="NCBI Taxonomy" id="1513896"/>
    <lineage>
        <taxon>Bacteria</taxon>
        <taxon>Pseudomonadati</taxon>
        <taxon>Bacteroidota</taxon>
        <taxon>Sphingobacteriia</taxon>
        <taxon>Sphingobacteriales</taxon>
        <taxon>Sphingobacteriaceae</taxon>
        <taxon>Sphingobacterium</taxon>
    </lineage>
</organism>
<dbReference type="STRING" id="1513896.SAMN05660841_00925"/>
<dbReference type="InterPro" id="IPR036942">
    <property type="entry name" value="Beta-barrel_TonB_sf"/>
</dbReference>
<dbReference type="PROSITE" id="PS52016">
    <property type="entry name" value="TONB_DEPENDENT_REC_3"/>
    <property type="match status" value="1"/>
</dbReference>
<dbReference type="InterPro" id="IPR012910">
    <property type="entry name" value="Plug_dom"/>
</dbReference>
<dbReference type="Gene3D" id="2.170.130.10">
    <property type="entry name" value="TonB-dependent receptor, plug domain"/>
    <property type="match status" value="1"/>
</dbReference>
<dbReference type="Pfam" id="PF07715">
    <property type="entry name" value="Plug"/>
    <property type="match status" value="1"/>
</dbReference>
<evidence type="ECO:0000256" key="2">
    <source>
        <dbReference type="ARBA" id="ARBA00022448"/>
    </source>
</evidence>
<keyword evidence="6 8" id="KW-0472">Membrane</keyword>
<evidence type="ECO:0000256" key="4">
    <source>
        <dbReference type="ARBA" id="ARBA00022692"/>
    </source>
</evidence>
<evidence type="ECO:0000256" key="1">
    <source>
        <dbReference type="ARBA" id="ARBA00004571"/>
    </source>
</evidence>
<proteinExistence type="inferred from homology"/>
<dbReference type="InterPro" id="IPR039426">
    <property type="entry name" value="TonB-dep_rcpt-like"/>
</dbReference>
<keyword evidence="5 9" id="KW-0732">Signal</keyword>
<reference evidence="12" key="1">
    <citation type="submission" date="2017-02" db="EMBL/GenBank/DDBJ databases">
        <authorList>
            <person name="Varghese N."/>
            <person name="Submissions S."/>
        </authorList>
    </citation>
    <scope>NUCLEOTIDE SEQUENCE [LARGE SCALE GENOMIC DNA]</scope>
    <source>
        <strain evidence="12">DSM 24091</strain>
    </source>
</reference>
<evidence type="ECO:0000259" key="10">
    <source>
        <dbReference type="SMART" id="SM00965"/>
    </source>
</evidence>
<feature type="chain" id="PRO_5012775338" evidence="9">
    <location>
        <begin position="32"/>
        <end position="1131"/>
    </location>
</feature>
<dbReference type="SUPFAM" id="SSF56935">
    <property type="entry name" value="Porins"/>
    <property type="match status" value="1"/>
</dbReference>
<evidence type="ECO:0000313" key="12">
    <source>
        <dbReference type="Proteomes" id="UP000190150"/>
    </source>
</evidence>
<dbReference type="NCBIfam" id="TIGR04056">
    <property type="entry name" value="OMP_RagA_SusC"/>
    <property type="match status" value="1"/>
</dbReference>